<comment type="caution">
    <text evidence="2">The sequence shown here is derived from an EMBL/GenBank/DDBJ whole genome shotgun (WGS) entry which is preliminary data.</text>
</comment>
<evidence type="ECO:0000256" key="1">
    <source>
        <dbReference type="SAM" id="MobiDB-lite"/>
    </source>
</evidence>
<proteinExistence type="predicted"/>
<evidence type="ECO:0000313" key="3">
    <source>
        <dbReference type="Proteomes" id="UP000789759"/>
    </source>
</evidence>
<gene>
    <name evidence="2" type="ORF">CPELLU_LOCUS15120</name>
</gene>
<feature type="region of interest" description="Disordered" evidence="1">
    <location>
        <begin position="58"/>
        <end position="78"/>
    </location>
</feature>
<sequence>MCCLNILNSSCSTAKYSDFLKEYSTKNGYNNKKIFSKSLIIKMFDYLSNHNFPPKPATRLSNFLKEHPPKNSYKDNSQ</sequence>
<name>A0A9N9NUC9_9GLOM</name>
<protein>
    <submittedName>
        <fullName evidence="2">12075_t:CDS:1</fullName>
    </submittedName>
</protein>
<dbReference type="AlphaFoldDB" id="A0A9N9NUC9"/>
<evidence type="ECO:0000313" key="2">
    <source>
        <dbReference type="EMBL" id="CAG8757996.1"/>
    </source>
</evidence>
<dbReference type="EMBL" id="CAJVQA010019220">
    <property type="protein sequence ID" value="CAG8757996.1"/>
    <property type="molecule type" value="Genomic_DNA"/>
</dbReference>
<reference evidence="2" key="1">
    <citation type="submission" date="2021-06" db="EMBL/GenBank/DDBJ databases">
        <authorList>
            <person name="Kallberg Y."/>
            <person name="Tangrot J."/>
            <person name="Rosling A."/>
        </authorList>
    </citation>
    <scope>NUCLEOTIDE SEQUENCE</scope>
    <source>
        <strain evidence="2">FL966</strain>
    </source>
</reference>
<accession>A0A9N9NUC9</accession>
<feature type="non-terminal residue" evidence="2">
    <location>
        <position position="78"/>
    </location>
</feature>
<organism evidence="2 3">
    <name type="scientific">Cetraspora pellucida</name>
    <dbReference type="NCBI Taxonomy" id="1433469"/>
    <lineage>
        <taxon>Eukaryota</taxon>
        <taxon>Fungi</taxon>
        <taxon>Fungi incertae sedis</taxon>
        <taxon>Mucoromycota</taxon>
        <taxon>Glomeromycotina</taxon>
        <taxon>Glomeromycetes</taxon>
        <taxon>Diversisporales</taxon>
        <taxon>Gigasporaceae</taxon>
        <taxon>Cetraspora</taxon>
    </lineage>
</organism>
<keyword evidence="3" id="KW-1185">Reference proteome</keyword>
<feature type="compositionally biased region" description="Basic and acidic residues" evidence="1">
    <location>
        <begin position="64"/>
        <end position="78"/>
    </location>
</feature>
<dbReference type="Proteomes" id="UP000789759">
    <property type="component" value="Unassembled WGS sequence"/>
</dbReference>